<reference evidence="1 2" key="1">
    <citation type="journal article" date="2022" name="New Phytol.">
        <title>Ecological generalism drives hyperdiversity of secondary metabolite gene clusters in xylarialean endophytes.</title>
        <authorList>
            <person name="Franco M.E.E."/>
            <person name="Wisecaver J.H."/>
            <person name="Arnold A.E."/>
            <person name="Ju Y.M."/>
            <person name="Slot J.C."/>
            <person name="Ahrendt S."/>
            <person name="Moore L.P."/>
            <person name="Eastman K.E."/>
            <person name="Scott K."/>
            <person name="Konkel Z."/>
            <person name="Mondo S.J."/>
            <person name="Kuo A."/>
            <person name="Hayes R.D."/>
            <person name="Haridas S."/>
            <person name="Andreopoulos B."/>
            <person name="Riley R."/>
            <person name="LaButti K."/>
            <person name="Pangilinan J."/>
            <person name="Lipzen A."/>
            <person name="Amirebrahimi M."/>
            <person name="Yan J."/>
            <person name="Adam C."/>
            <person name="Keymanesh K."/>
            <person name="Ng V."/>
            <person name="Louie K."/>
            <person name="Northen T."/>
            <person name="Drula E."/>
            <person name="Henrissat B."/>
            <person name="Hsieh H.M."/>
            <person name="Youens-Clark K."/>
            <person name="Lutzoni F."/>
            <person name="Miadlikowska J."/>
            <person name="Eastwood D.C."/>
            <person name="Hamelin R.C."/>
            <person name="Grigoriev I.V."/>
            <person name="U'Ren J.M."/>
        </authorList>
    </citation>
    <scope>NUCLEOTIDE SEQUENCE [LARGE SCALE GENOMIC DNA]</scope>
    <source>
        <strain evidence="1 2">ER1909</strain>
    </source>
</reference>
<name>A0ACC0CRN4_9PEZI</name>
<protein>
    <submittedName>
        <fullName evidence="1">Major facilitator superfamily domain-containing protein</fullName>
    </submittedName>
</protein>
<proteinExistence type="predicted"/>
<evidence type="ECO:0000313" key="1">
    <source>
        <dbReference type="EMBL" id="KAI6083054.1"/>
    </source>
</evidence>
<accession>A0ACC0CRN4</accession>
<dbReference type="Proteomes" id="UP001497680">
    <property type="component" value="Unassembled WGS sequence"/>
</dbReference>
<dbReference type="EMBL" id="MU394358">
    <property type="protein sequence ID" value="KAI6083054.1"/>
    <property type="molecule type" value="Genomic_DNA"/>
</dbReference>
<keyword evidence="2" id="KW-1185">Reference proteome</keyword>
<organism evidence="1 2">
    <name type="scientific">Hypoxylon rubiginosum</name>
    <dbReference type="NCBI Taxonomy" id="110542"/>
    <lineage>
        <taxon>Eukaryota</taxon>
        <taxon>Fungi</taxon>
        <taxon>Dikarya</taxon>
        <taxon>Ascomycota</taxon>
        <taxon>Pezizomycotina</taxon>
        <taxon>Sordariomycetes</taxon>
        <taxon>Xylariomycetidae</taxon>
        <taxon>Xylariales</taxon>
        <taxon>Hypoxylaceae</taxon>
        <taxon>Hypoxylon</taxon>
    </lineage>
</organism>
<comment type="caution">
    <text evidence="1">The sequence shown here is derived from an EMBL/GenBank/DDBJ whole genome shotgun (WGS) entry which is preliminary data.</text>
</comment>
<gene>
    <name evidence="1" type="ORF">F4821DRAFT_281129</name>
</gene>
<sequence>MTSHGNDSTSTLISAEVDENNAKKEISVDDGFNYVTGWRLHFITIGMALSIFLVNLESTIVSTSLVSITDEFHDFGASSWIITAFLITYTGGVVIWAKLSDMLGRKATLIASLIIFCAFSGGCGLSRGMNQLIACRAFQGIGGGGIYALISVMLYELVPPSRYPLYSTLISTVVALSPSLGPIVGGVILQGASWRWVFLFNVPAAAVAVGIFMIAVPRDFPYQGKDKSQIPQRGLATADFTGAVLMVSVLALLIVAFEQAATSLSWTTSTFIGTLCAAIVTLVAFLGSQWYASRPGSVVEPVLPWRFCQSRLIMGLLLCSFIGGAVNIACIIQIPIRYQTAVGGSPLQAGLRLAPLAISQPVGNMMTVVIVKNRRMPPLYLSLIGQLMQIIGLVFLCRGPSDDPDWVALYGIEVITGLGMGFMTVGLLTPSIIGKRDIAVGSASVNQFRLLGSTIVVAIITAVGNSWVRDELLHRLTPPQVSEIFQSTAAINDLPETAKSFAQAAFVKCFNLQMEIVLCFAVVGMFTWLLMWQRPQVRIP</sequence>
<evidence type="ECO:0000313" key="2">
    <source>
        <dbReference type="Proteomes" id="UP001497680"/>
    </source>
</evidence>